<reference evidence="2 3" key="1">
    <citation type="submission" date="2019-03" db="EMBL/GenBank/DDBJ databases">
        <title>Genomic Encyclopedia of Archaeal and Bacterial Type Strains, Phase II (KMG-II): from individual species to whole genera.</title>
        <authorList>
            <person name="Goeker M."/>
        </authorList>
    </citation>
    <scope>NUCLEOTIDE SEQUENCE [LARGE SCALE GENOMIC DNA]</scope>
    <source>
        <strain evidence="2 3">RL-C</strain>
    </source>
</reference>
<comment type="caution">
    <text evidence="2">The sequence shown here is derived from an EMBL/GenBank/DDBJ whole genome shotgun (WGS) entry which is preliminary data.</text>
</comment>
<dbReference type="Proteomes" id="UP000294830">
    <property type="component" value="Unassembled WGS sequence"/>
</dbReference>
<proteinExistence type="inferred from homology"/>
<dbReference type="InterPro" id="IPR043129">
    <property type="entry name" value="ATPase_NBD"/>
</dbReference>
<keyword evidence="2" id="KW-0808">Transferase</keyword>
<dbReference type="CDD" id="cd23763">
    <property type="entry name" value="ASKHA_ATPase_ROK"/>
    <property type="match status" value="1"/>
</dbReference>
<evidence type="ECO:0000313" key="2">
    <source>
        <dbReference type="EMBL" id="TCN68454.1"/>
    </source>
</evidence>
<comment type="similarity">
    <text evidence="1">Belongs to the ROK (NagC/XylR) family.</text>
</comment>
<dbReference type="EMBL" id="SLWB01000006">
    <property type="protein sequence ID" value="TCN68454.1"/>
    <property type="molecule type" value="Genomic_DNA"/>
</dbReference>
<dbReference type="Pfam" id="PF00480">
    <property type="entry name" value="ROK"/>
    <property type="match status" value="1"/>
</dbReference>
<dbReference type="RefSeq" id="WP_131839043.1">
    <property type="nucleotide sequence ID" value="NZ_SLWB01000006.1"/>
</dbReference>
<organism evidence="2 3">
    <name type="scientific">Acetobacteroides hydrogenigenes</name>
    <dbReference type="NCBI Taxonomy" id="979970"/>
    <lineage>
        <taxon>Bacteria</taxon>
        <taxon>Pseudomonadati</taxon>
        <taxon>Bacteroidota</taxon>
        <taxon>Bacteroidia</taxon>
        <taxon>Bacteroidales</taxon>
        <taxon>Rikenellaceae</taxon>
        <taxon>Acetobacteroides</taxon>
    </lineage>
</organism>
<accession>A0A4R2EPH1</accession>
<gene>
    <name evidence="2" type="ORF">CLV25_10636</name>
</gene>
<protein>
    <submittedName>
        <fullName evidence="2">Glucokinase</fullName>
    </submittedName>
</protein>
<dbReference type="SUPFAM" id="SSF53067">
    <property type="entry name" value="Actin-like ATPase domain"/>
    <property type="match status" value="1"/>
</dbReference>
<evidence type="ECO:0000256" key="1">
    <source>
        <dbReference type="ARBA" id="ARBA00006479"/>
    </source>
</evidence>
<name>A0A4R2EPH1_9BACT</name>
<dbReference type="PANTHER" id="PTHR18964">
    <property type="entry name" value="ROK (REPRESSOR, ORF, KINASE) FAMILY"/>
    <property type="match status" value="1"/>
</dbReference>
<dbReference type="InterPro" id="IPR000600">
    <property type="entry name" value="ROK"/>
</dbReference>
<keyword evidence="3" id="KW-1185">Reference proteome</keyword>
<keyword evidence="2" id="KW-0418">Kinase</keyword>
<dbReference type="Gene3D" id="3.30.420.40">
    <property type="match status" value="2"/>
</dbReference>
<dbReference type="GO" id="GO:0016301">
    <property type="term" value="F:kinase activity"/>
    <property type="evidence" value="ECO:0007669"/>
    <property type="project" value="UniProtKB-KW"/>
</dbReference>
<sequence>MRKYAIGADIGGSHISCAIIDLDSKNLVEGTFASEVVNNKAEATDILDSWAAAINQSLAHITAKELAGIGFAMPGPFDYEKGIALFTSQNDKFEKLHGINVVDELRKRLKIDSQSGIRFMNDATAFAVGEDWFGMGKAYTRTLSITLGTGFGSAFIANGIPVVEGNEVPEMGCVWHLPYKDDIADAYFSTRWCIKRYLELSGVEVSGVKQIADEAETNKIAKQVFIEFGNNLGELLAPWMNKFGAEALVIGGNISKAYRHFGESLEEALKANGCSTEVHRSELMEDAAFIGSARLFDEDFWKHVQPLLSKM</sequence>
<dbReference type="AlphaFoldDB" id="A0A4R2EPH1"/>
<dbReference type="OrthoDB" id="9808275at2"/>
<evidence type="ECO:0000313" key="3">
    <source>
        <dbReference type="Proteomes" id="UP000294830"/>
    </source>
</evidence>
<dbReference type="PANTHER" id="PTHR18964:SF149">
    <property type="entry name" value="BIFUNCTIONAL UDP-N-ACETYLGLUCOSAMINE 2-EPIMERASE_N-ACETYLMANNOSAMINE KINASE"/>
    <property type="match status" value="1"/>
</dbReference>